<gene>
    <name evidence="1" type="ORF">FE257_001205</name>
</gene>
<dbReference type="Pfam" id="PF13489">
    <property type="entry name" value="Methyltransf_23"/>
    <property type="match status" value="1"/>
</dbReference>
<dbReference type="Proteomes" id="UP001194746">
    <property type="component" value="Unassembled WGS sequence"/>
</dbReference>
<dbReference type="AlphaFoldDB" id="A0AAD4GPV1"/>
<evidence type="ECO:0000313" key="1">
    <source>
        <dbReference type="EMBL" id="KAF9884862.1"/>
    </source>
</evidence>
<keyword evidence="2" id="KW-1185">Reference proteome</keyword>
<dbReference type="InterPro" id="IPR029063">
    <property type="entry name" value="SAM-dependent_MTases_sf"/>
</dbReference>
<dbReference type="Gene3D" id="3.40.50.150">
    <property type="entry name" value="Vaccinia Virus protein VP39"/>
    <property type="match status" value="1"/>
</dbReference>
<evidence type="ECO:0008006" key="3">
    <source>
        <dbReference type="Google" id="ProtNLM"/>
    </source>
</evidence>
<dbReference type="CDD" id="cd02440">
    <property type="entry name" value="AdoMet_MTases"/>
    <property type="match status" value="1"/>
</dbReference>
<name>A0AAD4GPV1_ASPNN</name>
<reference evidence="1" key="1">
    <citation type="journal article" date="2019" name="Beilstein J. Org. Chem.">
        <title>Nanangenines: drimane sesquiterpenoids as the dominant metabolite cohort of a novel Australian fungus, Aspergillus nanangensis.</title>
        <authorList>
            <person name="Lacey H.J."/>
            <person name="Gilchrist C.L.M."/>
            <person name="Crombie A."/>
            <person name="Kalaitzis J.A."/>
            <person name="Vuong D."/>
            <person name="Rutledge P.J."/>
            <person name="Turner P."/>
            <person name="Pitt J.I."/>
            <person name="Lacey E."/>
            <person name="Chooi Y.H."/>
            <person name="Piggott A.M."/>
        </authorList>
    </citation>
    <scope>NUCLEOTIDE SEQUENCE</scope>
    <source>
        <strain evidence="1">MST-FP2251</strain>
    </source>
</reference>
<dbReference type="EMBL" id="VCAU01000110">
    <property type="protein sequence ID" value="KAF9884862.1"/>
    <property type="molecule type" value="Genomic_DNA"/>
</dbReference>
<protein>
    <recommendedName>
        <fullName evidence="3">Methyltransferase domain-containing protein</fullName>
    </recommendedName>
</protein>
<sequence length="273" mass="30982">MGSRQQTPEYLLGRGLIESIRLDAQHTLFRLHNGYCLHPRVPVKDDMKIAEIGTGTAIWLFDLARQLPPTVQLDGFDISDQQFPHQSLWPSNVHLDILDSLTEAPGRLVGQYDVVHIRLWTSVIRGNDPGPLIRHASSLLKPGGYIQWDDANLEKHTVKGKAAERFEKIVQHCWQVMDIDHRWLLDLPHRVEEHGFTLLDSYEGEFAPDLIQLCTNTYLVILFGMLEVVKAGPEGKILPSISECSESLQAVYTETRYGGSFHWPPVTVFAQKK</sequence>
<dbReference type="SUPFAM" id="SSF53335">
    <property type="entry name" value="S-adenosyl-L-methionine-dependent methyltransferases"/>
    <property type="match status" value="1"/>
</dbReference>
<proteinExistence type="predicted"/>
<organism evidence="1 2">
    <name type="scientific">Aspergillus nanangensis</name>
    <dbReference type="NCBI Taxonomy" id="2582783"/>
    <lineage>
        <taxon>Eukaryota</taxon>
        <taxon>Fungi</taxon>
        <taxon>Dikarya</taxon>
        <taxon>Ascomycota</taxon>
        <taxon>Pezizomycotina</taxon>
        <taxon>Eurotiomycetes</taxon>
        <taxon>Eurotiomycetidae</taxon>
        <taxon>Eurotiales</taxon>
        <taxon>Aspergillaceae</taxon>
        <taxon>Aspergillus</taxon>
        <taxon>Aspergillus subgen. Circumdati</taxon>
    </lineage>
</organism>
<evidence type="ECO:0000313" key="2">
    <source>
        <dbReference type="Proteomes" id="UP001194746"/>
    </source>
</evidence>
<reference evidence="1" key="2">
    <citation type="submission" date="2020-02" db="EMBL/GenBank/DDBJ databases">
        <authorList>
            <person name="Gilchrist C.L.M."/>
            <person name="Chooi Y.-H."/>
        </authorList>
    </citation>
    <scope>NUCLEOTIDE SEQUENCE</scope>
    <source>
        <strain evidence="1">MST-FP2251</strain>
    </source>
</reference>
<accession>A0AAD4GPV1</accession>
<comment type="caution">
    <text evidence="1">The sequence shown here is derived from an EMBL/GenBank/DDBJ whole genome shotgun (WGS) entry which is preliminary data.</text>
</comment>